<reference evidence="1 2" key="1">
    <citation type="submission" date="2016-09" db="EMBL/GenBank/DDBJ databases">
        <title>Acidihalobacter prosperus V6 (DSM14174).</title>
        <authorList>
            <person name="Khaleque H.N."/>
            <person name="Ramsay J.P."/>
            <person name="Murphy R.J.T."/>
            <person name="Kaksonen A.H."/>
            <person name="Boxall N.J."/>
            <person name="Watkin E.L.J."/>
        </authorList>
    </citation>
    <scope>NUCLEOTIDE SEQUENCE [LARGE SCALE GENOMIC DNA]</scope>
    <source>
        <strain evidence="1 2">V6</strain>
    </source>
</reference>
<proteinExistence type="predicted"/>
<dbReference type="KEGG" id="aaeo:BJI67_12040"/>
<dbReference type="Proteomes" id="UP000095342">
    <property type="component" value="Chromosome"/>
</dbReference>
<evidence type="ECO:0000313" key="2">
    <source>
        <dbReference type="Proteomes" id="UP000095342"/>
    </source>
</evidence>
<protein>
    <submittedName>
        <fullName evidence="1">Uncharacterized protein</fullName>
    </submittedName>
</protein>
<gene>
    <name evidence="1" type="ORF">BJI67_12040</name>
</gene>
<dbReference type="AlphaFoldDB" id="A0A1D8K9S8"/>
<dbReference type="EMBL" id="CP017448">
    <property type="protein sequence ID" value="AOV17691.1"/>
    <property type="molecule type" value="Genomic_DNA"/>
</dbReference>
<dbReference type="RefSeq" id="WP_070073229.1">
    <property type="nucleotide sequence ID" value="NZ_CP017448.1"/>
</dbReference>
<evidence type="ECO:0000313" key="1">
    <source>
        <dbReference type="EMBL" id="AOV17691.1"/>
    </source>
</evidence>
<keyword evidence="2" id="KW-1185">Reference proteome</keyword>
<sequence length="85" mass="9721">MNTTSDYQPPLAHYFSELEARYGDAFSFDRLNDEELLELERLGRDAIERDPRVSAVEKANLKPLLTLIEMQRRKRGLVASGGTTH</sequence>
<name>A0A1D8K9S8_9GAMM</name>
<accession>A0A1D8K9S8</accession>
<organism evidence="1 2">
    <name type="scientific">Acidihalobacter aeolianus</name>
    <dbReference type="NCBI Taxonomy" id="2792603"/>
    <lineage>
        <taxon>Bacteria</taxon>
        <taxon>Pseudomonadati</taxon>
        <taxon>Pseudomonadota</taxon>
        <taxon>Gammaproteobacteria</taxon>
        <taxon>Chromatiales</taxon>
        <taxon>Ectothiorhodospiraceae</taxon>
        <taxon>Acidihalobacter</taxon>
    </lineage>
</organism>